<evidence type="ECO:0000313" key="3">
    <source>
        <dbReference type="Proteomes" id="UP000308671"/>
    </source>
</evidence>
<name>A0A4S8QIY2_9HELO</name>
<evidence type="ECO:0000256" key="1">
    <source>
        <dbReference type="SAM" id="MobiDB-lite"/>
    </source>
</evidence>
<dbReference type="AlphaFoldDB" id="A0A4S8QIY2"/>
<protein>
    <submittedName>
        <fullName evidence="2">Uncharacterized protein</fullName>
    </submittedName>
</protein>
<evidence type="ECO:0000313" key="2">
    <source>
        <dbReference type="EMBL" id="THV44743.1"/>
    </source>
</evidence>
<organism evidence="2 3">
    <name type="scientific">Botrytis galanthina</name>
    <dbReference type="NCBI Taxonomy" id="278940"/>
    <lineage>
        <taxon>Eukaryota</taxon>
        <taxon>Fungi</taxon>
        <taxon>Dikarya</taxon>
        <taxon>Ascomycota</taxon>
        <taxon>Pezizomycotina</taxon>
        <taxon>Leotiomycetes</taxon>
        <taxon>Helotiales</taxon>
        <taxon>Sclerotiniaceae</taxon>
        <taxon>Botrytis</taxon>
    </lineage>
</organism>
<reference evidence="2 3" key="1">
    <citation type="submission" date="2017-12" db="EMBL/GenBank/DDBJ databases">
        <title>Comparative genomics of Botrytis spp.</title>
        <authorList>
            <person name="Valero-Jimenez C.A."/>
            <person name="Tapia P."/>
            <person name="Veloso J."/>
            <person name="Silva-Moreno E."/>
            <person name="Staats M."/>
            <person name="Valdes J.H."/>
            <person name="Van Kan J.A.L."/>
        </authorList>
    </citation>
    <scope>NUCLEOTIDE SEQUENCE [LARGE SCALE GENOMIC DNA]</scope>
    <source>
        <strain evidence="2 3">MUCL435</strain>
    </source>
</reference>
<comment type="caution">
    <text evidence="2">The sequence shown here is derived from an EMBL/GenBank/DDBJ whole genome shotgun (WGS) entry which is preliminary data.</text>
</comment>
<sequence length="225" mass="26515">MSMLPPKTDKDLTDDERNIIKLWEGYLMKEFSSWFDQEEEEEEVVEEIFRLVGKGLNSSTLISSVYKNIPKGPGHPDSDQVFIVNKARHFFRTYLKKWSGVATEDVAAKNSLIDVITAECGTRLEISDIGYHYLQYKKKSYEDFIVMVWAEHWNTVYGTNREREDARKHIVSKLGYFFRNATSEQAIRNHYMRKRPQDEAWHPTMPRKTLEERRQAPSSGPRYPR</sequence>
<feature type="region of interest" description="Disordered" evidence="1">
    <location>
        <begin position="193"/>
        <end position="225"/>
    </location>
</feature>
<keyword evidence="3" id="KW-1185">Reference proteome</keyword>
<dbReference type="Proteomes" id="UP000308671">
    <property type="component" value="Unassembled WGS sequence"/>
</dbReference>
<dbReference type="EMBL" id="PQXL01000585">
    <property type="protein sequence ID" value="THV44743.1"/>
    <property type="molecule type" value="Genomic_DNA"/>
</dbReference>
<gene>
    <name evidence="2" type="ORF">BGAL_0586g00040</name>
</gene>
<proteinExistence type="predicted"/>
<accession>A0A4S8QIY2</accession>
<dbReference type="OrthoDB" id="3533424at2759"/>